<evidence type="ECO:0000313" key="8">
    <source>
        <dbReference type="EMBL" id="KDP22205.1"/>
    </source>
</evidence>
<dbReference type="EC" id="2.4.1.-" evidence="7"/>
<evidence type="ECO:0000256" key="3">
    <source>
        <dbReference type="ARBA" id="ARBA00022676"/>
    </source>
</evidence>
<evidence type="ECO:0000256" key="2">
    <source>
        <dbReference type="ARBA" id="ARBA00009995"/>
    </source>
</evidence>
<dbReference type="EMBL" id="KK915447">
    <property type="protein sequence ID" value="KDP22205.1"/>
    <property type="molecule type" value="Genomic_DNA"/>
</dbReference>
<evidence type="ECO:0000256" key="7">
    <source>
        <dbReference type="RuleBase" id="RU362057"/>
    </source>
</evidence>
<keyword evidence="3 6" id="KW-0328">Glycosyltransferase</keyword>
<dbReference type="InterPro" id="IPR050481">
    <property type="entry name" value="UDP-glycosyltransf_plant"/>
</dbReference>
<evidence type="ECO:0000313" key="9">
    <source>
        <dbReference type="Proteomes" id="UP000027138"/>
    </source>
</evidence>
<sequence length="467" mass="51426">MDDTIVLYPATGRGHLVSMIELAKLIAKHHTSIKITIILLTPPNETISTSSIPSINFIHLPPTSLPPPVTPPSFRDIVASFFELPRLNNPNLHQTLLSLSKTANIKAFVIDFFCNSAVQVSSTLNIPTYYFYTSNANGLCHFLYSPTISENIPDSLEDLDIVIDTPGIPSLSSKVLPPVMLDRSHKVYQYFIDTASQMAKSAGLLVNTFESLESRAIKAIIEGKCTPDIPVPPIYCIGPIVSSRKTKEEHECLAWLDSQPSRSVVFLSFGSMGAFSATQLKEMAIGLEKTGVNFLWVVRNPPENGQTSDGMLLEELNLETLFPEGFLERTKERGFLVKQWAPQVAILNHDSVGLFVTHCGWNSILESLCAGVPMLAWPLYAEQKMNSVFLVEEMKMALPVNQPEDGFVSGEELEQRLTELMNSEKGQTIQKRVIAMKEAAAEAASEGGSSRFALAQLVDAMVRVGKK</sequence>
<reference evidence="8 9" key="1">
    <citation type="journal article" date="2014" name="PLoS ONE">
        <title>Global Analysis of Gene Expression Profiles in Physic Nut (Jatropha curcas L.) Seedlings Exposed to Salt Stress.</title>
        <authorList>
            <person name="Zhang L."/>
            <person name="Zhang C."/>
            <person name="Wu P."/>
            <person name="Chen Y."/>
            <person name="Li M."/>
            <person name="Jiang H."/>
            <person name="Wu G."/>
        </authorList>
    </citation>
    <scope>NUCLEOTIDE SEQUENCE [LARGE SCALE GENOMIC DNA]</scope>
    <source>
        <strain evidence="9">cv. GZQX0401</strain>
        <tissue evidence="8">Young leaves</tissue>
    </source>
</reference>
<evidence type="ECO:0000256" key="1">
    <source>
        <dbReference type="ARBA" id="ARBA00004935"/>
    </source>
</evidence>
<evidence type="ECO:0000256" key="5">
    <source>
        <dbReference type="ARBA" id="ARBA00047606"/>
    </source>
</evidence>
<dbReference type="Gene3D" id="3.40.50.2000">
    <property type="entry name" value="Glycogen Phosphorylase B"/>
    <property type="match status" value="2"/>
</dbReference>
<protein>
    <recommendedName>
        <fullName evidence="7">Glycosyltransferase</fullName>
        <ecNumber evidence="7">2.4.1.-</ecNumber>
    </recommendedName>
</protein>
<dbReference type="FunFam" id="3.40.50.2000:FF:000020">
    <property type="entry name" value="Glycosyltransferase"/>
    <property type="match status" value="1"/>
</dbReference>
<dbReference type="GO" id="GO:0047213">
    <property type="term" value="F:anthocyanidin 3-O-glucosyltransferase activity"/>
    <property type="evidence" value="ECO:0007669"/>
    <property type="project" value="UniProtKB-EC"/>
</dbReference>
<dbReference type="InterPro" id="IPR035595">
    <property type="entry name" value="UDP_glycos_trans_CS"/>
</dbReference>
<dbReference type="InterPro" id="IPR002213">
    <property type="entry name" value="UDP_glucos_trans"/>
</dbReference>
<dbReference type="Pfam" id="PF00201">
    <property type="entry name" value="UDPGT"/>
    <property type="match status" value="1"/>
</dbReference>
<dbReference type="FunFam" id="3.40.50.2000:FF:000095">
    <property type="entry name" value="Glycosyltransferase"/>
    <property type="match status" value="1"/>
</dbReference>
<accession>A0A067JQG0</accession>
<comment type="catalytic activity">
    <reaction evidence="5">
        <text>an anthocyanidin + UDP-alpha-D-glucose + H(+) = an anthocyanidin 3-O-beta-D-glucoside + UDP</text>
        <dbReference type="Rhea" id="RHEA:20093"/>
        <dbReference type="ChEBI" id="CHEBI:15378"/>
        <dbReference type="ChEBI" id="CHEBI:16307"/>
        <dbReference type="ChEBI" id="CHEBI:58223"/>
        <dbReference type="ChEBI" id="CHEBI:58885"/>
        <dbReference type="ChEBI" id="CHEBI:143576"/>
        <dbReference type="EC" id="2.4.1.115"/>
    </reaction>
</comment>
<dbReference type="PANTHER" id="PTHR48048:SF41">
    <property type="entry name" value="GLYCOSYLTRANSFERASE"/>
    <property type="match status" value="1"/>
</dbReference>
<gene>
    <name evidence="8" type="ORF">JCGZ_26036</name>
</gene>
<proteinExistence type="inferred from homology"/>
<keyword evidence="9" id="KW-1185">Reference proteome</keyword>
<comment type="pathway">
    <text evidence="1">Pigment biosynthesis; anthocyanin biosynthesis.</text>
</comment>
<dbReference type="CDD" id="cd03784">
    <property type="entry name" value="GT1_Gtf-like"/>
    <property type="match status" value="1"/>
</dbReference>
<dbReference type="SUPFAM" id="SSF53756">
    <property type="entry name" value="UDP-Glycosyltransferase/glycogen phosphorylase"/>
    <property type="match status" value="1"/>
</dbReference>
<evidence type="ECO:0000256" key="4">
    <source>
        <dbReference type="ARBA" id="ARBA00022679"/>
    </source>
</evidence>
<dbReference type="GO" id="GO:0009718">
    <property type="term" value="P:anthocyanin-containing compound biosynthetic process"/>
    <property type="evidence" value="ECO:0007669"/>
    <property type="project" value="UniProtKB-UniPathway"/>
</dbReference>
<name>A0A067JQG0_JATCU</name>
<comment type="similarity">
    <text evidence="2 6">Belongs to the UDP-glycosyltransferase family.</text>
</comment>
<evidence type="ECO:0000256" key="6">
    <source>
        <dbReference type="RuleBase" id="RU003718"/>
    </source>
</evidence>
<dbReference type="PANTHER" id="PTHR48048">
    <property type="entry name" value="GLYCOSYLTRANSFERASE"/>
    <property type="match status" value="1"/>
</dbReference>
<keyword evidence="4 6" id="KW-0808">Transferase</keyword>
<dbReference type="OrthoDB" id="5835829at2759"/>
<dbReference type="PROSITE" id="PS00375">
    <property type="entry name" value="UDPGT"/>
    <property type="match status" value="1"/>
</dbReference>
<dbReference type="KEGG" id="jcu:105648398"/>
<dbReference type="Proteomes" id="UP000027138">
    <property type="component" value="Unassembled WGS sequence"/>
</dbReference>
<dbReference type="AlphaFoldDB" id="A0A067JQG0"/>
<dbReference type="UniPathway" id="UPA00009"/>
<organism evidence="8 9">
    <name type="scientific">Jatropha curcas</name>
    <name type="common">Barbados nut</name>
    <dbReference type="NCBI Taxonomy" id="180498"/>
    <lineage>
        <taxon>Eukaryota</taxon>
        <taxon>Viridiplantae</taxon>
        <taxon>Streptophyta</taxon>
        <taxon>Embryophyta</taxon>
        <taxon>Tracheophyta</taxon>
        <taxon>Spermatophyta</taxon>
        <taxon>Magnoliopsida</taxon>
        <taxon>eudicotyledons</taxon>
        <taxon>Gunneridae</taxon>
        <taxon>Pentapetalae</taxon>
        <taxon>rosids</taxon>
        <taxon>fabids</taxon>
        <taxon>Malpighiales</taxon>
        <taxon>Euphorbiaceae</taxon>
        <taxon>Crotonoideae</taxon>
        <taxon>Jatropheae</taxon>
        <taxon>Jatropha</taxon>
    </lineage>
</organism>